<feature type="region of interest" description="Disordered" evidence="2">
    <location>
        <begin position="194"/>
        <end position="241"/>
    </location>
</feature>
<evidence type="ECO:0000313" key="3">
    <source>
        <dbReference type="EMBL" id="CAH9079086.1"/>
    </source>
</evidence>
<keyword evidence="4" id="KW-1185">Reference proteome</keyword>
<feature type="coiled-coil region" evidence="1">
    <location>
        <begin position="25"/>
        <end position="52"/>
    </location>
</feature>
<organism evidence="3 4">
    <name type="scientific">Cuscuta europaea</name>
    <name type="common">European dodder</name>
    <dbReference type="NCBI Taxonomy" id="41803"/>
    <lineage>
        <taxon>Eukaryota</taxon>
        <taxon>Viridiplantae</taxon>
        <taxon>Streptophyta</taxon>
        <taxon>Embryophyta</taxon>
        <taxon>Tracheophyta</taxon>
        <taxon>Spermatophyta</taxon>
        <taxon>Magnoliopsida</taxon>
        <taxon>eudicotyledons</taxon>
        <taxon>Gunneridae</taxon>
        <taxon>Pentapetalae</taxon>
        <taxon>asterids</taxon>
        <taxon>lamiids</taxon>
        <taxon>Solanales</taxon>
        <taxon>Convolvulaceae</taxon>
        <taxon>Cuscuteae</taxon>
        <taxon>Cuscuta</taxon>
        <taxon>Cuscuta subgen. Cuscuta</taxon>
    </lineage>
</organism>
<gene>
    <name evidence="3" type="ORF">CEURO_LOCUS7050</name>
</gene>
<dbReference type="InterPro" id="IPR008507">
    <property type="entry name" value="DUF789"/>
</dbReference>
<protein>
    <submittedName>
        <fullName evidence="3">Uncharacterized protein</fullName>
    </submittedName>
</protein>
<comment type="caution">
    <text evidence="3">The sequence shown here is derived from an EMBL/GenBank/DDBJ whole genome shotgun (WGS) entry which is preliminary data.</text>
</comment>
<dbReference type="PANTHER" id="PTHR31343">
    <property type="entry name" value="T15D22.8"/>
    <property type="match status" value="1"/>
</dbReference>
<dbReference type="Pfam" id="PF05623">
    <property type="entry name" value="DUF789"/>
    <property type="match status" value="1"/>
</dbReference>
<proteinExistence type="predicted"/>
<feature type="region of interest" description="Disordered" evidence="2">
    <location>
        <begin position="329"/>
        <end position="349"/>
    </location>
</feature>
<dbReference type="OrthoDB" id="1716402at2759"/>
<reference evidence="3" key="1">
    <citation type="submission" date="2022-07" db="EMBL/GenBank/DDBJ databases">
        <authorList>
            <person name="Macas J."/>
            <person name="Novak P."/>
            <person name="Neumann P."/>
        </authorList>
    </citation>
    <scope>NUCLEOTIDE SEQUENCE</scope>
</reference>
<sequence>MSNSGGFAVSRSHGADRFYSPPAVRRQHQQILLQQQEQLMKLQQQQQLLQRTTVKAEAAASASAEDGNPAQFDDSVTALAKKLSACSSSPPERSTKVTNLDRLLESVTPLLSARHFSEVNVRGGITDKADSSAYFCLEDLWESFSEWSAYGVGVPLLLKGKDQVVQYYVPFLSGIQLYVDDPMTSSSCIRRGSEEKDFETREMSNGVSSNCEVDKKDATDELPNGNISKKETSMSFSGVEAGNGKSNGQLLFEYMEHEQPHHRRPLADKVAILASQFPELKKCRSCDLMPSSWISVAWYPIYRIPIGQTLRDLDASFLTFHTLSTRSQGRVTPQLHSSRDRKTNGRKAASSKFSLPAFGLASYKLSGSLLSPSGPHESEQGNNLLQAAVSWLRDLQVYLPDYQFFISHNSQWR</sequence>
<accession>A0A9P0YXL4</accession>
<keyword evidence="1" id="KW-0175">Coiled coil</keyword>
<evidence type="ECO:0000313" key="4">
    <source>
        <dbReference type="Proteomes" id="UP001152484"/>
    </source>
</evidence>
<dbReference type="AlphaFoldDB" id="A0A9P0YXL4"/>
<evidence type="ECO:0000256" key="1">
    <source>
        <dbReference type="SAM" id="Coils"/>
    </source>
</evidence>
<name>A0A9P0YXL4_CUSEU</name>
<dbReference type="Proteomes" id="UP001152484">
    <property type="component" value="Unassembled WGS sequence"/>
</dbReference>
<dbReference type="PANTHER" id="PTHR31343:SF4">
    <property type="entry name" value="DUF789 DOMAIN-CONTAINING PROTEIN"/>
    <property type="match status" value="1"/>
</dbReference>
<dbReference type="EMBL" id="CAMAPE010000010">
    <property type="protein sequence ID" value="CAH9079086.1"/>
    <property type="molecule type" value="Genomic_DNA"/>
</dbReference>
<evidence type="ECO:0000256" key="2">
    <source>
        <dbReference type="SAM" id="MobiDB-lite"/>
    </source>
</evidence>